<evidence type="ECO:0000313" key="2">
    <source>
        <dbReference type="Proteomes" id="UP000521748"/>
    </source>
</evidence>
<keyword evidence="2" id="KW-1185">Reference proteome</keyword>
<gene>
    <name evidence="1" type="ORF">FHU41_001104</name>
</gene>
<evidence type="ECO:0008006" key="3">
    <source>
        <dbReference type="Google" id="ProtNLM"/>
    </source>
</evidence>
<name>A0A7Y9LSP9_9MICC</name>
<dbReference type="RefSeq" id="WP_179388596.1">
    <property type="nucleotide sequence ID" value="NZ_JACBYQ010000001.1"/>
</dbReference>
<protein>
    <recommendedName>
        <fullName evidence="3">Glycosyl transferases group 1</fullName>
    </recommendedName>
</protein>
<sequence length="110" mass="12225">MSSEGFRQQLADSDIVIGQICFGALGLSDLEAMCQAKPLIAKFTQDEVYGQKAPLYNTAEEKPLRLVSRILEDPATAAKTAVAGREWAQRFHSAVVLEERLEDLYRELPV</sequence>
<reference evidence="1 2" key="1">
    <citation type="submission" date="2020-07" db="EMBL/GenBank/DDBJ databases">
        <title>Sequencing the genomes of 1000 actinobacteria strains.</title>
        <authorList>
            <person name="Klenk H.-P."/>
        </authorList>
    </citation>
    <scope>NUCLEOTIDE SEQUENCE [LARGE SCALE GENOMIC DNA]</scope>
    <source>
        <strain evidence="1 2">DSM 102047</strain>
    </source>
</reference>
<dbReference type="EMBL" id="JACBYQ010000001">
    <property type="protein sequence ID" value="NYE94883.1"/>
    <property type="molecule type" value="Genomic_DNA"/>
</dbReference>
<evidence type="ECO:0000313" key="1">
    <source>
        <dbReference type="EMBL" id="NYE94883.1"/>
    </source>
</evidence>
<organism evidence="1 2">
    <name type="scientific">Psychromicrobium silvestre</name>
    <dbReference type="NCBI Taxonomy" id="1645614"/>
    <lineage>
        <taxon>Bacteria</taxon>
        <taxon>Bacillati</taxon>
        <taxon>Actinomycetota</taxon>
        <taxon>Actinomycetes</taxon>
        <taxon>Micrococcales</taxon>
        <taxon>Micrococcaceae</taxon>
        <taxon>Psychromicrobium</taxon>
    </lineage>
</organism>
<dbReference type="AlphaFoldDB" id="A0A7Y9LSP9"/>
<dbReference type="SUPFAM" id="SSF53756">
    <property type="entry name" value="UDP-Glycosyltransferase/glycogen phosphorylase"/>
    <property type="match status" value="1"/>
</dbReference>
<accession>A0A7Y9LSP9</accession>
<comment type="caution">
    <text evidence="1">The sequence shown here is derived from an EMBL/GenBank/DDBJ whole genome shotgun (WGS) entry which is preliminary data.</text>
</comment>
<proteinExistence type="predicted"/>
<dbReference type="Proteomes" id="UP000521748">
    <property type="component" value="Unassembled WGS sequence"/>
</dbReference>